<evidence type="ECO:0000313" key="1">
    <source>
        <dbReference type="EMBL" id="KAL3684091.1"/>
    </source>
</evidence>
<organism evidence="1 2">
    <name type="scientific">Riccia sorocarpa</name>
    <dbReference type="NCBI Taxonomy" id="122646"/>
    <lineage>
        <taxon>Eukaryota</taxon>
        <taxon>Viridiplantae</taxon>
        <taxon>Streptophyta</taxon>
        <taxon>Embryophyta</taxon>
        <taxon>Marchantiophyta</taxon>
        <taxon>Marchantiopsida</taxon>
        <taxon>Marchantiidae</taxon>
        <taxon>Marchantiales</taxon>
        <taxon>Ricciaceae</taxon>
        <taxon>Riccia</taxon>
    </lineage>
</organism>
<keyword evidence="2" id="KW-1185">Reference proteome</keyword>
<sequence>MAGIRADDDNDDGGDLLFKMWDDGDYKVWIDGRRDDGTGRVWSFDVGGNSTIMFRLEYTEMTVETADIDPRITEKESMKKTFGRYMFVFDLVCGDKRSILCETKIQEELCLQHGLSMKSTVSSCNNSRLCFMSIDMI</sequence>
<evidence type="ECO:0000313" key="2">
    <source>
        <dbReference type="Proteomes" id="UP001633002"/>
    </source>
</evidence>
<dbReference type="AlphaFoldDB" id="A0ABD3GZV2"/>
<accession>A0ABD3GZV2</accession>
<name>A0ABD3GZV2_9MARC</name>
<comment type="caution">
    <text evidence="1">The sequence shown here is derived from an EMBL/GenBank/DDBJ whole genome shotgun (WGS) entry which is preliminary data.</text>
</comment>
<gene>
    <name evidence="1" type="ORF">R1sor_002113</name>
</gene>
<dbReference type="EMBL" id="JBJQOH010000006">
    <property type="protein sequence ID" value="KAL3684091.1"/>
    <property type="molecule type" value="Genomic_DNA"/>
</dbReference>
<proteinExistence type="predicted"/>
<reference evidence="1 2" key="1">
    <citation type="submission" date="2024-09" db="EMBL/GenBank/DDBJ databases">
        <title>Chromosome-scale assembly of Riccia sorocarpa.</title>
        <authorList>
            <person name="Paukszto L."/>
        </authorList>
    </citation>
    <scope>NUCLEOTIDE SEQUENCE [LARGE SCALE GENOMIC DNA]</scope>
    <source>
        <strain evidence="1">LP-2024</strain>
        <tissue evidence="1">Aerial parts of the thallus</tissue>
    </source>
</reference>
<protein>
    <submittedName>
        <fullName evidence="1">Uncharacterized protein</fullName>
    </submittedName>
</protein>
<dbReference type="Proteomes" id="UP001633002">
    <property type="component" value="Unassembled WGS sequence"/>
</dbReference>